<sequence length="371" mass="41232">MWSEDSALTVFNTPVNERTKMATANRNPEIRKDAVNNRLVILSPARSRRPSDFKSKSQAKSDSNPSSNAQPQCPFCAGNEHQCAPEIFRMPADSTSDWKVRVIENLYPALSRDSQVKSDNEEYCHANGTAGEVSLGGFGFHDVIIESPVHSVHLPDLSPSGIAVVLLAYKKRIEQLCAIDSINYVQVFKNHGASAGASMSHSHSQILALPIIPSIASTRLNSMKEHYNQTGKCVICNIHTDKFLIDESTHFVSISPFASTFPFETWIVPRYHSSHYHELDEDKAIDLGGLLKLTLQKLSIQLNDPPYNFMIHTSPLKVAASQFPYTHWYIQIVPQLSTIGGFEMGTGCYINPVFPEDAAKILREVEVSTTE</sequence>
<reference evidence="2" key="1">
    <citation type="journal article" date="2022" name="Mol. Ecol. Resour.">
        <title>The genomes of chicory, endive, great burdock and yacon provide insights into Asteraceae palaeo-polyploidization history and plant inulin production.</title>
        <authorList>
            <person name="Fan W."/>
            <person name="Wang S."/>
            <person name="Wang H."/>
            <person name="Wang A."/>
            <person name="Jiang F."/>
            <person name="Liu H."/>
            <person name="Zhao H."/>
            <person name="Xu D."/>
            <person name="Zhang Y."/>
        </authorList>
    </citation>
    <scope>NUCLEOTIDE SEQUENCE [LARGE SCALE GENOMIC DNA]</scope>
    <source>
        <strain evidence="2">cv. Yunnan</strain>
    </source>
</reference>
<dbReference type="Proteomes" id="UP001056120">
    <property type="component" value="Linkage Group LG28"/>
</dbReference>
<dbReference type="EMBL" id="CM042045">
    <property type="protein sequence ID" value="KAI3683636.1"/>
    <property type="molecule type" value="Genomic_DNA"/>
</dbReference>
<reference evidence="1 2" key="2">
    <citation type="journal article" date="2022" name="Mol. Ecol. Resour.">
        <title>The genomes of chicory, endive, great burdock and yacon provide insights into Asteraceae paleo-polyploidization history and plant inulin production.</title>
        <authorList>
            <person name="Fan W."/>
            <person name="Wang S."/>
            <person name="Wang H."/>
            <person name="Wang A."/>
            <person name="Jiang F."/>
            <person name="Liu H."/>
            <person name="Zhao H."/>
            <person name="Xu D."/>
            <person name="Zhang Y."/>
        </authorList>
    </citation>
    <scope>NUCLEOTIDE SEQUENCE [LARGE SCALE GENOMIC DNA]</scope>
    <source>
        <strain evidence="2">cv. Yunnan</strain>
        <tissue evidence="1">Leaves</tissue>
    </source>
</reference>
<comment type="caution">
    <text evidence="1">The sequence shown here is derived from an EMBL/GenBank/DDBJ whole genome shotgun (WGS) entry which is preliminary data.</text>
</comment>
<name>A0ACB8YEL5_9ASTR</name>
<keyword evidence="2" id="KW-1185">Reference proteome</keyword>
<gene>
    <name evidence="1" type="ORF">L1987_84146</name>
</gene>
<evidence type="ECO:0000313" key="1">
    <source>
        <dbReference type="EMBL" id="KAI3683636.1"/>
    </source>
</evidence>
<proteinExistence type="predicted"/>
<protein>
    <submittedName>
        <fullName evidence="1">Uncharacterized protein</fullName>
    </submittedName>
</protein>
<evidence type="ECO:0000313" key="2">
    <source>
        <dbReference type="Proteomes" id="UP001056120"/>
    </source>
</evidence>
<organism evidence="1 2">
    <name type="scientific">Smallanthus sonchifolius</name>
    <dbReference type="NCBI Taxonomy" id="185202"/>
    <lineage>
        <taxon>Eukaryota</taxon>
        <taxon>Viridiplantae</taxon>
        <taxon>Streptophyta</taxon>
        <taxon>Embryophyta</taxon>
        <taxon>Tracheophyta</taxon>
        <taxon>Spermatophyta</taxon>
        <taxon>Magnoliopsida</taxon>
        <taxon>eudicotyledons</taxon>
        <taxon>Gunneridae</taxon>
        <taxon>Pentapetalae</taxon>
        <taxon>asterids</taxon>
        <taxon>campanulids</taxon>
        <taxon>Asterales</taxon>
        <taxon>Asteraceae</taxon>
        <taxon>Asteroideae</taxon>
        <taxon>Heliantheae alliance</taxon>
        <taxon>Millerieae</taxon>
        <taxon>Smallanthus</taxon>
    </lineage>
</organism>
<accession>A0ACB8YEL5</accession>